<evidence type="ECO:0000313" key="2">
    <source>
        <dbReference type="EMBL" id="RFT17071.1"/>
    </source>
</evidence>
<accession>A0A3E2BQU1</accession>
<dbReference type="InterPro" id="IPR052541">
    <property type="entry name" value="SQRD"/>
</dbReference>
<dbReference type="CDD" id="cd01983">
    <property type="entry name" value="SIMIBI"/>
    <property type="match status" value="1"/>
</dbReference>
<dbReference type="InterPro" id="IPR023753">
    <property type="entry name" value="FAD/NAD-binding_dom"/>
</dbReference>
<dbReference type="PANTHER" id="PTHR43755:SF1">
    <property type="entry name" value="FAD-DEPENDENT PYRIDINE NUCLEOTIDE-DISULPHIDE OXIDOREDUCTASE"/>
    <property type="match status" value="1"/>
</dbReference>
<dbReference type="EMBL" id="QUAH01000001">
    <property type="protein sequence ID" value="RFT17071.1"/>
    <property type="molecule type" value="Genomic_DNA"/>
</dbReference>
<reference evidence="2 3" key="1">
    <citation type="submission" date="2018-08" db="EMBL/GenBank/DDBJ databases">
        <title>Genome analysis of the thermophilic bacterium of the candidate phylum Aminicenantes from deep subsurface aquifer revealed its physiology and ecological role.</title>
        <authorList>
            <person name="Kadnikov V.V."/>
            <person name="Mardanov A.V."/>
            <person name="Beletsky A.V."/>
            <person name="Karnachuk O.V."/>
            <person name="Ravin N.V."/>
        </authorList>
    </citation>
    <scope>NUCLEOTIDE SEQUENCE [LARGE SCALE GENOMIC DNA]</scope>
    <source>
        <strain evidence="2">BY38</strain>
    </source>
</reference>
<organism evidence="2 3">
    <name type="scientific">Candidatus Saccharicenans subterraneus</name>
    <dbReference type="NCBI Taxonomy" id="2508984"/>
    <lineage>
        <taxon>Bacteria</taxon>
        <taxon>Candidatus Aminicenantota</taxon>
        <taxon>Candidatus Aminicenantia</taxon>
        <taxon>Candidatus Aminicenantales</taxon>
        <taxon>Candidatus Saccharicenantaceae</taxon>
        <taxon>Candidatus Saccharicenans</taxon>
    </lineage>
</organism>
<gene>
    <name evidence="2" type="ORF">OP8BY_1013</name>
</gene>
<dbReference type="InterPro" id="IPR036188">
    <property type="entry name" value="FAD/NAD-bd_sf"/>
</dbReference>
<comment type="caution">
    <text evidence="2">The sequence shown here is derived from an EMBL/GenBank/DDBJ whole genome shotgun (WGS) entry which is preliminary data.</text>
</comment>
<dbReference type="SUPFAM" id="SSF51905">
    <property type="entry name" value="FAD/NAD(P)-binding domain"/>
    <property type="match status" value="2"/>
</dbReference>
<evidence type="ECO:0000313" key="3">
    <source>
        <dbReference type="Proteomes" id="UP000257323"/>
    </source>
</evidence>
<dbReference type="PANTHER" id="PTHR43755">
    <property type="match status" value="1"/>
</dbReference>
<proteinExistence type="predicted"/>
<dbReference type="Proteomes" id="UP000257323">
    <property type="component" value="Unassembled WGS sequence"/>
</dbReference>
<dbReference type="Gene3D" id="3.50.50.60">
    <property type="entry name" value="FAD/NAD(P)-binding domain"/>
    <property type="match status" value="2"/>
</dbReference>
<dbReference type="AlphaFoldDB" id="A0A3E2BQU1"/>
<name>A0A3E2BQU1_9BACT</name>
<evidence type="ECO:0000259" key="1">
    <source>
        <dbReference type="Pfam" id="PF07992"/>
    </source>
</evidence>
<feature type="domain" description="FAD/NAD(P)-binding" evidence="1">
    <location>
        <begin position="3"/>
        <end position="291"/>
    </location>
</feature>
<protein>
    <submittedName>
        <fullName evidence="2">FAD-dependent pyridine nucleotide-disulfide oxidoreductase</fullName>
    </submittedName>
</protein>
<sequence>MKNLVIIGAGTGGTIMANKLAGPLRRRGWKITVIDRDDNHYYQPGFLLVPFGIYHPEDLVRHRSSLLPKSVDFLTAGVEEIKPQSKQVRLTDGREINYDLLLIATGTHPRPEETPGMLDGWRKNIFDYYSIDGATALAEKLKEFREGTLVVHVNEMPIKCNVSPLEFAFLADWYFRKKRVRENIRLVYVTPISGAFTKPVATRYLGDLQAKKKIEVESFFLTERIDAATGKVVCYDGREVSFDLLVTIPTNMGSEIIKRSGLGDEMNYVPVDKSGFRSEQYADIFVIGDAAGNDWTKAGSVVHFESEVLEEIILGEIDGKKAEVVFDGHANCFIETGFGKAVVIDYNHEVEPLPGKFPLPVVGPMSLLKETRLNHWSKLAFEWVYWHWLLKGRAVPFVPARMSMKGKKDVRKQT</sequence>
<dbReference type="GO" id="GO:0016491">
    <property type="term" value="F:oxidoreductase activity"/>
    <property type="evidence" value="ECO:0007669"/>
    <property type="project" value="InterPro"/>
</dbReference>
<dbReference type="Pfam" id="PF07992">
    <property type="entry name" value="Pyr_redox_2"/>
    <property type="match status" value="1"/>
</dbReference>